<evidence type="ECO:0000256" key="1">
    <source>
        <dbReference type="ARBA" id="ARBA00011009"/>
    </source>
</evidence>
<dbReference type="OrthoDB" id="9812273at2"/>
<evidence type="ECO:0000256" key="7">
    <source>
        <dbReference type="PIRSR" id="PIRSR000114-1"/>
    </source>
</evidence>
<comment type="similarity">
    <text evidence="1 9">Belongs to the NAD-dependent glycerol-3-phosphate dehydrogenase family.</text>
</comment>
<dbReference type="SUPFAM" id="SSF48179">
    <property type="entry name" value="6-phosphogluconate dehydrogenase C-terminal domain-like"/>
    <property type="match status" value="1"/>
</dbReference>
<dbReference type="EC" id="1.1.1.94" evidence="10"/>
<dbReference type="Gene3D" id="3.40.50.720">
    <property type="entry name" value="NAD(P)-binding Rossmann-like Domain"/>
    <property type="match status" value="1"/>
</dbReference>
<feature type="domain" description="Glycerol-3-phosphate dehydrogenase NAD-dependent N-terminal" evidence="11">
    <location>
        <begin position="16"/>
        <end position="170"/>
    </location>
</feature>
<evidence type="ECO:0000256" key="6">
    <source>
        <dbReference type="ARBA" id="ARBA00023264"/>
    </source>
</evidence>
<proteinExistence type="inferred from homology"/>
<dbReference type="GO" id="GO:0046168">
    <property type="term" value="P:glycerol-3-phosphate catabolic process"/>
    <property type="evidence" value="ECO:0007669"/>
    <property type="project" value="InterPro"/>
</dbReference>
<dbReference type="PANTHER" id="PTHR11728:SF1">
    <property type="entry name" value="GLYCEROL-3-PHOSPHATE DEHYDROGENASE [NAD(+)] 2, CHLOROPLASTIC"/>
    <property type="match status" value="1"/>
</dbReference>
<dbReference type="Proteomes" id="UP000078486">
    <property type="component" value="Unassembled WGS sequence"/>
</dbReference>
<dbReference type="PRINTS" id="PR00077">
    <property type="entry name" value="GPDHDRGNASE"/>
</dbReference>
<dbReference type="InterPro" id="IPR011128">
    <property type="entry name" value="G3P_DH_NAD-dep_N"/>
</dbReference>
<organism evidence="13 14">
    <name type="scientific">Termitidicoccus mucosus</name>
    <dbReference type="NCBI Taxonomy" id="1184151"/>
    <lineage>
        <taxon>Bacteria</taxon>
        <taxon>Pseudomonadati</taxon>
        <taxon>Verrucomicrobiota</taxon>
        <taxon>Opitutia</taxon>
        <taxon>Opitutales</taxon>
        <taxon>Opitutaceae</taxon>
        <taxon>Termitidicoccus</taxon>
    </lineage>
</organism>
<dbReference type="EMBL" id="LRRQ01000144">
    <property type="protein sequence ID" value="OAM88133.1"/>
    <property type="molecule type" value="Genomic_DNA"/>
</dbReference>
<dbReference type="AlphaFoldDB" id="A0A178IDP0"/>
<keyword evidence="4" id="KW-0443">Lipid metabolism</keyword>
<name>A0A178IDP0_9BACT</name>
<dbReference type="GO" id="GO:0005975">
    <property type="term" value="P:carbohydrate metabolic process"/>
    <property type="evidence" value="ECO:0007669"/>
    <property type="project" value="InterPro"/>
</dbReference>
<dbReference type="Gene3D" id="1.10.1040.10">
    <property type="entry name" value="N-(1-d-carboxylethyl)-l-norvaline Dehydrogenase, domain 2"/>
    <property type="match status" value="1"/>
</dbReference>
<dbReference type="InterPro" id="IPR006109">
    <property type="entry name" value="G3P_DH_NAD-dep_C"/>
</dbReference>
<dbReference type="GO" id="GO:0051287">
    <property type="term" value="F:NAD binding"/>
    <property type="evidence" value="ECO:0007669"/>
    <property type="project" value="InterPro"/>
</dbReference>
<dbReference type="SUPFAM" id="SSF51735">
    <property type="entry name" value="NAD(P)-binding Rossmann-fold domains"/>
    <property type="match status" value="1"/>
</dbReference>
<evidence type="ECO:0000256" key="9">
    <source>
        <dbReference type="RuleBase" id="RU000437"/>
    </source>
</evidence>
<evidence type="ECO:0000256" key="5">
    <source>
        <dbReference type="ARBA" id="ARBA00023209"/>
    </source>
</evidence>
<evidence type="ECO:0000256" key="2">
    <source>
        <dbReference type="ARBA" id="ARBA00022516"/>
    </source>
</evidence>
<dbReference type="RefSeq" id="WP_068771852.1">
    <property type="nucleotide sequence ID" value="NZ_CP109796.1"/>
</dbReference>
<dbReference type="PANTHER" id="PTHR11728">
    <property type="entry name" value="GLYCEROL-3-PHOSPHATE DEHYDROGENASE"/>
    <property type="match status" value="1"/>
</dbReference>
<accession>A0A178IDP0</accession>
<evidence type="ECO:0000256" key="10">
    <source>
        <dbReference type="RuleBase" id="RU000439"/>
    </source>
</evidence>
<evidence type="ECO:0000256" key="3">
    <source>
        <dbReference type="ARBA" id="ARBA00023002"/>
    </source>
</evidence>
<keyword evidence="8 9" id="KW-0520">NAD</keyword>
<dbReference type="GO" id="GO:0005829">
    <property type="term" value="C:cytosol"/>
    <property type="evidence" value="ECO:0007669"/>
    <property type="project" value="TreeGrafter"/>
</dbReference>
<feature type="binding site" evidence="8">
    <location>
        <begin position="20"/>
        <end position="25"/>
    </location>
    <ligand>
        <name>NAD(+)</name>
        <dbReference type="ChEBI" id="CHEBI:57540"/>
    </ligand>
</feature>
<reference evidence="13 14" key="1">
    <citation type="submission" date="2016-01" db="EMBL/GenBank/DDBJ databases">
        <title>High potential of lignocellulose degradation of a new Verrucomicrobia species.</title>
        <authorList>
            <person name="Wang Y."/>
            <person name="Shi Y."/>
            <person name="Qiu Z."/>
            <person name="Liu S."/>
            <person name="Yang H."/>
        </authorList>
    </citation>
    <scope>NUCLEOTIDE SEQUENCE [LARGE SCALE GENOMIC DNA]</scope>
    <source>
        <strain evidence="13 14">TSB47</strain>
    </source>
</reference>
<gene>
    <name evidence="13" type="ORF">AW736_18860</name>
</gene>
<dbReference type="Pfam" id="PF01210">
    <property type="entry name" value="NAD_Gly3P_dh_N"/>
    <property type="match status" value="1"/>
</dbReference>
<dbReference type="Pfam" id="PF07479">
    <property type="entry name" value="NAD_Gly3P_dh_C"/>
    <property type="match status" value="1"/>
</dbReference>
<sequence>MSTSITNGNSGRQRTVTIVGAGMMGSALAFPARENGHIVRIVGTHLDRDIIEGYRKTGKLPKFSRPFPGGVEYYDIEDLERALEGADLLIGGVSSFGVDWFAEKVLPLVPETLPVLSVTKGLIADEKGVLITYLEYWKRKLAPKKLCLNAVGGPCTSYELVYKDPTVVSFCGEDPGVLRRLKAIMETDYYNIEVTDDVAGVECAVALKNAYALGVAVAVGVNEKVNGNGIEDALERVRSYAQVGVSDKINKSKVPLHYNSQAGVFGQSCREMQKLLKLLAGSDRSLHVGIGDLYVTAFSGRTRLLGLLLGIGLTLDEALRELSGVTLESNVIIQRMAAALRGMAGRGEIDLAEFPLMARLGEILLDNKTADLPWDSFVTEMP</sequence>
<evidence type="ECO:0000256" key="8">
    <source>
        <dbReference type="PIRSR" id="PIRSR000114-3"/>
    </source>
</evidence>
<dbReference type="STRING" id="1184151.AW736_18860"/>
<feature type="active site" description="Proton acceptor" evidence="7">
    <location>
        <position position="208"/>
    </location>
</feature>
<evidence type="ECO:0000313" key="14">
    <source>
        <dbReference type="Proteomes" id="UP000078486"/>
    </source>
</evidence>
<evidence type="ECO:0000259" key="12">
    <source>
        <dbReference type="Pfam" id="PF07479"/>
    </source>
</evidence>
<evidence type="ECO:0000313" key="13">
    <source>
        <dbReference type="EMBL" id="OAM88133.1"/>
    </source>
</evidence>
<dbReference type="PIRSF" id="PIRSF000114">
    <property type="entry name" value="Glycerol-3-P_dh"/>
    <property type="match status" value="1"/>
</dbReference>
<feature type="domain" description="Glycerol-3-phosphate dehydrogenase NAD-dependent C-terminal" evidence="12">
    <location>
        <begin position="256"/>
        <end position="370"/>
    </location>
</feature>
<dbReference type="GO" id="GO:0141153">
    <property type="term" value="F:glycerol-3-phosphate dehydrogenase (NADP+) activity"/>
    <property type="evidence" value="ECO:0007669"/>
    <property type="project" value="RHEA"/>
</dbReference>
<dbReference type="InterPro" id="IPR006168">
    <property type="entry name" value="G3P_DH_NAD-dep"/>
</dbReference>
<keyword evidence="6" id="KW-1208">Phospholipid metabolism</keyword>
<evidence type="ECO:0000256" key="4">
    <source>
        <dbReference type="ARBA" id="ARBA00023098"/>
    </source>
</evidence>
<feature type="binding site" evidence="8">
    <location>
        <position position="301"/>
    </location>
    <ligand>
        <name>NAD(+)</name>
        <dbReference type="ChEBI" id="CHEBI:57540"/>
    </ligand>
</feature>
<keyword evidence="3 9" id="KW-0560">Oxidoreductase</keyword>
<dbReference type="InterPro" id="IPR013328">
    <property type="entry name" value="6PGD_dom2"/>
</dbReference>
<protein>
    <recommendedName>
        <fullName evidence="10">Glycerol-3-phosphate dehydrogenase</fullName>
        <ecNumber evidence="10">1.1.1.94</ecNumber>
    </recommendedName>
</protein>
<comment type="catalytic activity">
    <reaction evidence="10">
        <text>sn-glycerol 3-phosphate + NADP(+) = dihydroxyacetone phosphate + NADPH + H(+)</text>
        <dbReference type="Rhea" id="RHEA:11096"/>
        <dbReference type="ChEBI" id="CHEBI:15378"/>
        <dbReference type="ChEBI" id="CHEBI:57597"/>
        <dbReference type="ChEBI" id="CHEBI:57642"/>
        <dbReference type="ChEBI" id="CHEBI:57783"/>
        <dbReference type="ChEBI" id="CHEBI:58349"/>
        <dbReference type="EC" id="1.1.1.94"/>
    </reaction>
</comment>
<keyword evidence="14" id="KW-1185">Reference proteome</keyword>
<dbReference type="InterPro" id="IPR036291">
    <property type="entry name" value="NAD(P)-bd_dom_sf"/>
</dbReference>
<comment type="caution">
    <text evidence="13">The sequence shown here is derived from an EMBL/GenBank/DDBJ whole genome shotgun (WGS) entry which is preliminary data.</text>
</comment>
<keyword evidence="2" id="KW-0444">Lipid biosynthesis</keyword>
<dbReference type="InterPro" id="IPR008927">
    <property type="entry name" value="6-PGluconate_DH-like_C_sf"/>
</dbReference>
<keyword evidence="5" id="KW-0594">Phospholipid biosynthesis</keyword>
<evidence type="ECO:0000259" key="11">
    <source>
        <dbReference type="Pfam" id="PF01210"/>
    </source>
</evidence>
<dbReference type="GO" id="GO:0008654">
    <property type="term" value="P:phospholipid biosynthetic process"/>
    <property type="evidence" value="ECO:0007669"/>
    <property type="project" value="UniProtKB-KW"/>
</dbReference>